<dbReference type="EMBL" id="JAENHM010000067">
    <property type="protein sequence ID" value="MBK1840652.1"/>
    <property type="molecule type" value="Genomic_DNA"/>
</dbReference>
<gene>
    <name evidence="2" type="ORF">JHL17_24925</name>
</gene>
<protein>
    <recommendedName>
        <fullName evidence="4">Secreted protein</fullName>
    </recommendedName>
</protein>
<evidence type="ECO:0000256" key="1">
    <source>
        <dbReference type="SAM" id="SignalP"/>
    </source>
</evidence>
<evidence type="ECO:0000313" key="3">
    <source>
        <dbReference type="Proteomes" id="UP000652760"/>
    </source>
</evidence>
<evidence type="ECO:0000313" key="2">
    <source>
        <dbReference type="EMBL" id="MBK1840652.1"/>
    </source>
</evidence>
<dbReference type="RefSeq" id="WP_200197332.1">
    <property type="nucleotide sequence ID" value="NZ_JAENHM010000067.1"/>
</dbReference>
<proteinExistence type="predicted"/>
<keyword evidence="3" id="KW-1185">Reference proteome</keyword>
<sequence>MSIRIMTATATLLAILPLPILPIQALAAGTAPSDITVRTERFPRPPYSGATYYIYERDAQVICTKLEVCNKYDQCSSKYVTGSYKDPLDVETGAPYGTTPPVAIRQTSLAKHVCLTRFHLDKP</sequence>
<reference evidence="3" key="1">
    <citation type="submission" date="2021-01" db="EMBL/GenBank/DDBJ databases">
        <title>Genome public.</title>
        <authorList>
            <person name="Liu C."/>
            <person name="Sun Q."/>
        </authorList>
    </citation>
    <scope>NUCLEOTIDE SEQUENCE [LARGE SCALE GENOMIC DNA]</scope>
    <source>
        <strain evidence="3">YIM B02556</strain>
    </source>
</reference>
<comment type="caution">
    <text evidence="2">The sequence shown here is derived from an EMBL/GenBank/DDBJ whole genome shotgun (WGS) entry which is preliminary data.</text>
</comment>
<organism evidence="2 3">
    <name type="scientific">Azospirillum endophyticum</name>
    <dbReference type="NCBI Taxonomy" id="2800326"/>
    <lineage>
        <taxon>Bacteria</taxon>
        <taxon>Pseudomonadati</taxon>
        <taxon>Pseudomonadota</taxon>
        <taxon>Alphaproteobacteria</taxon>
        <taxon>Rhodospirillales</taxon>
        <taxon>Azospirillaceae</taxon>
        <taxon>Azospirillum</taxon>
    </lineage>
</organism>
<evidence type="ECO:0008006" key="4">
    <source>
        <dbReference type="Google" id="ProtNLM"/>
    </source>
</evidence>
<feature type="signal peptide" evidence="1">
    <location>
        <begin position="1"/>
        <end position="27"/>
    </location>
</feature>
<dbReference type="Proteomes" id="UP000652760">
    <property type="component" value="Unassembled WGS sequence"/>
</dbReference>
<feature type="chain" id="PRO_5045558068" description="Secreted protein" evidence="1">
    <location>
        <begin position="28"/>
        <end position="123"/>
    </location>
</feature>
<accession>A0ABS1FB48</accession>
<name>A0ABS1FB48_9PROT</name>
<keyword evidence="1" id="KW-0732">Signal</keyword>